<name>A0ABZ0HVT7_9HYPH</name>
<evidence type="ECO:0000313" key="1">
    <source>
        <dbReference type="EMBL" id="WOJ90887.1"/>
    </source>
</evidence>
<gene>
    <name evidence="1" type="ORF">RZS28_06275</name>
</gene>
<protein>
    <submittedName>
        <fullName evidence="1">DUF6084 family protein</fullName>
    </submittedName>
</protein>
<dbReference type="EMBL" id="CP136862">
    <property type="protein sequence ID" value="WOJ90887.1"/>
    <property type="molecule type" value="Genomic_DNA"/>
</dbReference>
<keyword evidence="2" id="KW-1185">Reference proteome</keyword>
<dbReference type="InterPro" id="IPR045730">
    <property type="entry name" value="DUF6084"/>
</dbReference>
<dbReference type="Pfam" id="PF19562">
    <property type="entry name" value="DUF6084"/>
    <property type="match status" value="1"/>
</dbReference>
<sequence length="216" mass="25092">MVDLDFAVEAAAVESYSAAPLLVFQLRVTNRTPALKVQNVMLNCQIRIEAPRRNYDLDERERLVELFGEPERWGQTLRSFLWTHASVSAPRFDEECRVDLPAPCSFDFNIAATKYFHGLKNGEAPLNFLFSGSIFYRDADGALQIDQISWTKEASYRLPASLWQSMMDQYYPQSAWLRLSRDMFEQLYRYKRQKGLMTFEHALQELLDARTTRPAS</sequence>
<dbReference type="RefSeq" id="WP_407340476.1">
    <property type="nucleotide sequence ID" value="NZ_CP136862.1"/>
</dbReference>
<accession>A0ABZ0HVT7</accession>
<dbReference type="Proteomes" id="UP001626536">
    <property type="component" value="Chromosome"/>
</dbReference>
<evidence type="ECO:0000313" key="2">
    <source>
        <dbReference type="Proteomes" id="UP001626536"/>
    </source>
</evidence>
<organism evidence="1 2">
    <name type="scientific">Methylocapsa polymorpha</name>
    <dbReference type="NCBI Taxonomy" id="3080828"/>
    <lineage>
        <taxon>Bacteria</taxon>
        <taxon>Pseudomonadati</taxon>
        <taxon>Pseudomonadota</taxon>
        <taxon>Alphaproteobacteria</taxon>
        <taxon>Hyphomicrobiales</taxon>
        <taxon>Beijerinckiaceae</taxon>
        <taxon>Methylocapsa</taxon>
    </lineage>
</organism>
<reference evidence="1 2" key="1">
    <citation type="submission" date="2023-10" db="EMBL/GenBank/DDBJ databases">
        <title>Novel methanotroph of the genus Methylocapsa from a subarctic wetland.</title>
        <authorList>
            <person name="Belova S.E."/>
            <person name="Oshkin I.Y."/>
            <person name="Miroshnikov K."/>
            <person name="Dedysh S.N."/>
        </authorList>
    </citation>
    <scope>NUCLEOTIDE SEQUENCE [LARGE SCALE GENOMIC DNA]</scope>
    <source>
        <strain evidence="1 2">RX1</strain>
    </source>
</reference>
<proteinExistence type="predicted"/>